<feature type="domain" description="Peptidase M43 pregnancy-associated plasma-A" evidence="1">
    <location>
        <begin position="487"/>
        <end position="651"/>
    </location>
</feature>
<comment type="caution">
    <text evidence="2">The sequence shown here is derived from an EMBL/GenBank/DDBJ whole genome shotgun (WGS) entry which is preliminary data.</text>
</comment>
<protein>
    <recommendedName>
        <fullName evidence="1">Peptidase M43 pregnancy-associated plasma-A domain-containing protein</fullName>
    </recommendedName>
</protein>
<name>A0A4V2Z4L2_9BACT</name>
<proteinExistence type="predicted"/>
<dbReference type="Proteomes" id="UP000294850">
    <property type="component" value="Unassembled WGS sequence"/>
</dbReference>
<dbReference type="OrthoDB" id="6278496at2"/>
<dbReference type="Pfam" id="PF05572">
    <property type="entry name" value="Peptidase_M43"/>
    <property type="match status" value="1"/>
</dbReference>
<accession>A0A4V2Z4L2</accession>
<dbReference type="InterPro" id="IPR008754">
    <property type="entry name" value="Peptidase_M43"/>
</dbReference>
<dbReference type="AlphaFoldDB" id="A0A4V2Z4L2"/>
<sequence length="694" mass="77450">MIFSTFGKKRSSVYLLLILLLASCETETEKGLDQYYPYRSVTVLKLSDVPKTDYFIGLDRIDIPLLATAFNAAGEEVEVSDEVIYFTVNDERLDDNSFTTQAEGTYQLVAHLGKIASDTITVRALDPSKLSLHISADASQQSGFVADGKASLDFQVKLFHNGVAVPLSSQFILYCNNEVIGNRPFTTRRAGEYKFKASGANLVSNEIVIEAPSPVKTLRLSKENNDLNFFGYNISETGLVLEGLDGNGQSVALSEEIKLYKDDIEIDKNTKFKTNDLGRVTFRAKGYKNESNEISIDVKSPVKSLKLAYSRVGNIFWADGVSEISLSLQAFDFNGQSIAPTPDVKLFFGSQVIDYTKRFTTTQSGDLKFKAKGFNSESEEITVTAVAPANYKVVRIPVIFHEVNTTALTEAKINEIISGVSKAFRNQWNSTGGPKDPNSSDLFIEVYAAERDPSGNLLAIKGLNRVKSQKQTFKVDNSKSLNEAVEDAWAYYWNPEQYFNIWVYPNMEGDFYGASWAYFPFVTQHLQGVGVLSKGRDIHYTYGAFLNARHLGPGDGVQVTAHEMGHALGLSHVFDGDLSTHNGCSKGDPDYCQDTKYYDRGAYEQNIVTASRYNRTSCDGETYVATNFMDYFYSHDNSFTFDQRSRVRHVINYALWLPTPFNGFNNGRKTSNGYMKKPADFKYTKPVSCIIPVD</sequence>
<evidence type="ECO:0000313" key="2">
    <source>
        <dbReference type="EMBL" id="TDE17098.1"/>
    </source>
</evidence>
<gene>
    <name evidence="2" type="ORF">E0F88_04135</name>
</gene>
<dbReference type="RefSeq" id="WP_131956862.1">
    <property type="nucleotide sequence ID" value="NZ_SMFL01000002.1"/>
</dbReference>
<dbReference type="Gene3D" id="3.40.390.10">
    <property type="entry name" value="Collagenase (Catalytic Domain)"/>
    <property type="match status" value="1"/>
</dbReference>
<dbReference type="InterPro" id="IPR024079">
    <property type="entry name" value="MetalloPept_cat_dom_sf"/>
</dbReference>
<reference evidence="2 3" key="1">
    <citation type="submission" date="2019-03" db="EMBL/GenBank/DDBJ databases">
        <title>Dyadobacter AR-3-6 sp. nov., isolated from arctic soil.</title>
        <authorList>
            <person name="Chaudhary D.K."/>
        </authorList>
    </citation>
    <scope>NUCLEOTIDE SEQUENCE [LARGE SCALE GENOMIC DNA]</scope>
    <source>
        <strain evidence="2 3">AR-3-6</strain>
    </source>
</reference>
<keyword evidence="3" id="KW-1185">Reference proteome</keyword>
<evidence type="ECO:0000313" key="3">
    <source>
        <dbReference type="Proteomes" id="UP000294850"/>
    </source>
</evidence>
<dbReference type="EMBL" id="SMFL01000002">
    <property type="protein sequence ID" value="TDE17098.1"/>
    <property type="molecule type" value="Genomic_DNA"/>
</dbReference>
<dbReference type="SUPFAM" id="SSF55486">
    <property type="entry name" value="Metalloproteases ('zincins'), catalytic domain"/>
    <property type="match status" value="1"/>
</dbReference>
<dbReference type="GO" id="GO:0008237">
    <property type="term" value="F:metallopeptidase activity"/>
    <property type="evidence" value="ECO:0007669"/>
    <property type="project" value="InterPro"/>
</dbReference>
<organism evidence="2 3">
    <name type="scientific">Dyadobacter psychrotolerans</name>
    <dbReference type="NCBI Taxonomy" id="2541721"/>
    <lineage>
        <taxon>Bacteria</taxon>
        <taxon>Pseudomonadati</taxon>
        <taxon>Bacteroidota</taxon>
        <taxon>Cytophagia</taxon>
        <taxon>Cytophagales</taxon>
        <taxon>Spirosomataceae</taxon>
        <taxon>Dyadobacter</taxon>
    </lineage>
</organism>
<evidence type="ECO:0000259" key="1">
    <source>
        <dbReference type="Pfam" id="PF05572"/>
    </source>
</evidence>